<dbReference type="InterPro" id="IPR025447">
    <property type="entry name" value="DUF4192"/>
</dbReference>
<dbReference type="EMBL" id="RFXN01000077">
    <property type="protein sequence ID" value="NBR94218.1"/>
    <property type="molecule type" value="Genomic_DNA"/>
</dbReference>
<proteinExistence type="predicted"/>
<protein>
    <submittedName>
        <fullName evidence="1">DUF4192 domain-containing protein</fullName>
    </submittedName>
</protein>
<dbReference type="Proteomes" id="UP000740727">
    <property type="component" value="Unassembled WGS sequence"/>
</dbReference>
<organism evidence="1 2">
    <name type="scientific">Candidatus Fonsibacter lacus</name>
    <dbReference type="NCBI Taxonomy" id="2576439"/>
    <lineage>
        <taxon>Bacteria</taxon>
        <taxon>Pseudomonadati</taxon>
        <taxon>Pseudomonadota</taxon>
        <taxon>Alphaproteobacteria</taxon>
        <taxon>Candidatus Pelagibacterales</taxon>
        <taxon>Candidatus Pelagibacterales incertae sedis</taxon>
        <taxon>Candidatus Fonsibacter</taxon>
    </lineage>
</organism>
<evidence type="ECO:0000313" key="1">
    <source>
        <dbReference type="EMBL" id="NBR94218.1"/>
    </source>
</evidence>
<dbReference type="AlphaFoldDB" id="A0A965GDR6"/>
<feature type="non-terminal residue" evidence="1">
    <location>
        <position position="328"/>
    </location>
</feature>
<name>A0A965GDR6_9PROT</name>
<dbReference type="Pfam" id="PF13830">
    <property type="entry name" value="DUF4192"/>
    <property type="match status" value="1"/>
</dbReference>
<evidence type="ECO:0000313" key="2">
    <source>
        <dbReference type="Proteomes" id="UP000740727"/>
    </source>
</evidence>
<reference evidence="1" key="1">
    <citation type="submission" date="2018-10" db="EMBL/GenBank/DDBJ databases">
        <title>Iterative Subtractive Binning of Freshwater Chronoseries Metagenomes Recovers Nearly Complete Genomes from over Four Hundred Novel Species.</title>
        <authorList>
            <person name="Rodriguez-R L.M."/>
            <person name="Tsementzi D."/>
            <person name="Luo C."/>
            <person name="Konstantinidis K.T."/>
        </authorList>
    </citation>
    <scope>NUCLEOTIDE SEQUENCE</scope>
    <source>
        <strain evidence="1">WB5_2A_028</strain>
    </source>
</reference>
<accession>A0A965GDR6</accession>
<sequence>MTTLTTPKDLLAAVPFLIGFNPENSIVLLSLKNDAIAMAIRIDFPDQIGADELKLLTSHLSRDSAESIIAIFYCLEIGQSQNEIISEILAAITDYGLSLREVITVERDRYRSLICEDLICCPSQGNPLPELIDSRIAAEQVAQGRPIPFATLELLIDSISQLDSDDELIELIRSIELIDYEKDPISFQRQGASAVNQFMDEFKSHGLVKDKALIALLLVRLADLQVRDYALGSVSAESLDLYFTAWRWLLRIAPEGHIAPVANLFAAVAYERGDGALAQRALDRADRDDPSYAMSKLLRQVFNSGWAPNSFAQMRSELHPKICSELFS</sequence>
<gene>
    <name evidence="1" type="ORF">EBT44_05220</name>
</gene>
<comment type="caution">
    <text evidence="1">The sequence shown here is derived from an EMBL/GenBank/DDBJ whole genome shotgun (WGS) entry which is preliminary data.</text>
</comment>